<accession>A0ACB8R8G1</accession>
<sequence>MSLIGSPLRSSRNSSLSSGRTVRLDHPTNEDGMGPQIQVHTENSLEEMTPRAPRARTRTQESTMEPVGEEEGVCQVESHDGEQTDAPEPGGLPPLDLTESLGTAESLALPLTTGPSVQAANSEVAALEAAASPAVLSKTKKKATVEKLMHQWYTAMTSAMK</sequence>
<gene>
    <name evidence="1" type="ORF">FA95DRAFT_904166</name>
</gene>
<organism evidence="1 2">
    <name type="scientific">Auriscalpium vulgare</name>
    <dbReference type="NCBI Taxonomy" id="40419"/>
    <lineage>
        <taxon>Eukaryota</taxon>
        <taxon>Fungi</taxon>
        <taxon>Dikarya</taxon>
        <taxon>Basidiomycota</taxon>
        <taxon>Agaricomycotina</taxon>
        <taxon>Agaricomycetes</taxon>
        <taxon>Russulales</taxon>
        <taxon>Auriscalpiaceae</taxon>
        <taxon>Auriscalpium</taxon>
    </lineage>
</organism>
<dbReference type="Proteomes" id="UP000814033">
    <property type="component" value="Unassembled WGS sequence"/>
</dbReference>
<dbReference type="EMBL" id="MU276216">
    <property type="protein sequence ID" value="KAI0040220.1"/>
    <property type="molecule type" value="Genomic_DNA"/>
</dbReference>
<proteinExistence type="predicted"/>
<evidence type="ECO:0000313" key="2">
    <source>
        <dbReference type="Proteomes" id="UP000814033"/>
    </source>
</evidence>
<reference evidence="1" key="2">
    <citation type="journal article" date="2022" name="New Phytol.">
        <title>Evolutionary transition to the ectomycorrhizal habit in the genomes of a hyperdiverse lineage of mushroom-forming fungi.</title>
        <authorList>
            <person name="Looney B."/>
            <person name="Miyauchi S."/>
            <person name="Morin E."/>
            <person name="Drula E."/>
            <person name="Courty P.E."/>
            <person name="Kohler A."/>
            <person name="Kuo A."/>
            <person name="LaButti K."/>
            <person name="Pangilinan J."/>
            <person name="Lipzen A."/>
            <person name="Riley R."/>
            <person name="Andreopoulos W."/>
            <person name="He G."/>
            <person name="Johnson J."/>
            <person name="Nolan M."/>
            <person name="Tritt A."/>
            <person name="Barry K.W."/>
            <person name="Grigoriev I.V."/>
            <person name="Nagy L.G."/>
            <person name="Hibbett D."/>
            <person name="Henrissat B."/>
            <person name="Matheny P.B."/>
            <person name="Labbe J."/>
            <person name="Martin F.M."/>
        </authorList>
    </citation>
    <scope>NUCLEOTIDE SEQUENCE</scope>
    <source>
        <strain evidence="1">FP105234-sp</strain>
    </source>
</reference>
<keyword evidence="2" id="KW-1185">Reference proteome</keyword>
<evidence type="ECO:0000313" key="1">
    <source>
        <dbReference type="EMBL" id="KAI0040220.1"/>
    </source>
</evidence>
<protein>
    <submittedName>
        <fullName evidence="1">Uncharacterized protein</fullName>
    </submittedName>
</protein>
<name>A0ACB8R8G1_9AGAM</name>
<reference evidence="1" key="1">
    <citation type="submission" date="2021-02" db="EMBL/GenBank/DDBJ databases">
        <authorList>
            <consortium name="DOE Joint Genome Institute"/>
            <person name="Ahrendt S."/>
            <person name="Looney B.P."/>
            <person name="Miyauchi S."/>
            <person name="Morin E."/>
            <person name="Drula E."/>
            <person name="Courty P.E."/>
            <person name="Chicoki N."/>
            <person name="Fauchery L."/>
            <person name="Kohler A."/>
            <person name="Kuo A."/>
            <person name="Labutti K."/>
            <person name="Pangilinan J."/>
            <person name="Lipzen A."/>
            <person name="Riley R."/>
            <person name="Andreopoulos W."/>
            <person name="He G."/>
            <person name="Johnson J."/>
            <person name="Barry K.W."/>
            <person name="Grigoriev I.V."/>
            <person name="Nagy L."/>
            <person name="Hibbett D."/>
            <person name="Henrissat B."/>
            <person name="Matheny P.B."/>
            <person name="Labbe J."/>
            <person name="Martin F."/>
        </authorList>
    </citation>
    <scope>NUCLEOTIDE SEQUENCE</scope>
    <source>
        <strain evidence="1">FP105234-sp</strain>
    </source>
</reference>
<comment type="caution">
    <text evidence="1">The sequence shown here is derived from an EMBL/GenBank/DDBJ whole genome shotgun (WGS) entry which is preliminary data.</text>
</comment>